<organism evidence="2 3">
    <name type="scientific">Stephanodiscus triporus</name>
    <dbReference type="NCBI Taxonomy" id="2934178"/>
    <lineage>
        <taxon>Eukaryota</taxon>
        <taxon>Sar</taxon>
        <taxon>Stramenopiles</taxon>
        <taxon>Ochrophyta</taxon>
        <taxon>Bacillariophyta</taxon>
        <taxon>Coscinodiscophyceae</taxon>
        <taxon>Thalassiosirophycidae</taxon>
        <taxon>Stephanodiscales</taxon>
        <taxon>Stephanodiscaceae</taxon>
        <taxon>Stephanodiscus</taxon>
    </lineage>
</organism>
<dbReference type="Gene3D" id="3.40.640.10">
    <property type="entry name" value="Type I PLP-dependent aspartate aminotransferase-like (Major domain)"/>
    <property type="match status" value="1"/>
</dbReference>
<comment type="caution">
    <text evidence="2">The sequence shown here is derived from an EMBL/GenBank/DDBJ whole genome shotgun (WGS) entry which is preliminary data.</text>
</comment>
<name>A0ABD3PJ17_9STRA</name>
<evidence type="ECO:0000256" key="1">
    <source>
        <dbReference type="ARBA" id="ARBA00022898"/>
    </source>
</evidence>
<protein>
    <recommendedName>
        <fullName evidence="4">Aminotransferase class V domain-containing protein</fullName>
    </recommendedName>
</protein>
<gene>
    <name evidence="2" type="ORF">ACHAW5_006618</name>
</gene>
<keyword evidence="1" id="KW-0663">Pyridoxal phosphate</keyword>
<dbReference type="EMBL" id="JALLAZ020000740">
    <property type="protein sequence ID" value="KAL3788170.1"/>
    <property type="molecule type" value="Genomic_DNA"/>
</dbReference>
<evidence type="ECO:0000313" key="2">
    <source>
        <dbReference type="EMBL" id="KAL3788170.1"/>
    </source>
</evidence>
<evidence type="ECO:0000313" key="3">
    <source>
        <dbReference type="Proteomes" id="UP001530315"/>
    </source>
</evidence>
<dbReference type="PANTHER" id="PTHR43092">
    <property type="entry name" value="L-CYSTEINE DESULFHYDRASE"/>
    <property type="match status" value="1"/>
</dbReference>
<dbReference type="PANTHER" id="PTHR43092:SF2">
    <property type="entry name" value="HERCYNYLCYSTEINE SULFOXIDE LYASE"/>
    <property type="match status" value="1"/>
</dbReference>
<dbReference type="Proteomes" id="UP001530315">
    <property type="component" value="Unassembled WGS sequence"/>
</dbReference>
<dbReference type="InterPro" id="IPR015421">
    <property type="entry name" value="PyrdxlP-dep_Trfase_major"/>
</dbReference>
<proteinExistence type="predicted"/>
<dbReference type="SUPFAM" id="SSF53383">
    <property type="entry name" value="PLP-dependent transferases"/>
    <property type="match status" value="1"/>
</dbReference>
<evidence type="ECO:0008006" key="4">
    <source>
        <dbReference type="Google" id="ProtNLM"/>
    </source>
</evidence>
<dbReference type="InterPro" id="IPR015424">
    <property type="entry name" value="PyrdxlP-dep_Trfase"/>
</dbReference>
<sequence>MTRSARDMVDFVTTNEMDASRLREGTAMVQNVTSGMNAFVGGHRRASLTGGGGGGGRSVFYYDIAYGSNKKICKHYHGDDAIEAILRGGLPAVISNISTRKEDGDWDDDVAEIYISALDATIRKYVRGGGGNNEGRPVAGSLLILDHITSNTAIRLPISSIAKYAKEEHGMVVVVDGAHALWSLPLDVGALLSPSDSDSDGRRESGGRGHVDAYLTNCHKWFSSPRGAAFVFCADPKVRDTILSRPAVISHGIDDGFLSRFMWDGCRDYSAQLSLPAVLDHWNNAINRDYARMEVRTNLREGIRILCSHWHPGVDFRAWTTTTGAISTEAD</sequence>
<dbReference type="AlphaFoldDB" id="A0ABD3PJ17"/>
<reference evidence="2 3" key="1">
    <citation type="submission" date="2024-10" db="EMBL/GenBank/DDBJ databases">
        <title>Updated reference genomes for cyclostephanoid diatoms.</title>
        <authorList>
            <person name="Roberts W.R."/>
            <person name="Alverson A.J."/>
        </authorList>
    </citation>
    <scope>NUCLEOTIDE SEQUENCE [LARGE SCALE GENOMIC DNA]</scope>
    <source>
        <strain evidence="2 3">AJA276-08</strain>
    </source>
</reference>
<accession>A0ABD3PJ17</accession>
<keyword evidence="3" id="KW-1185">Reference proteome</keyword>